<proteinExistence type="predicted"/>
<dbReference type="Proteomes" id="UP000251166">
    <property type="component" value="Chromosome"/>
</dbReference>
<sequence length="475" mass="50875">MRFVLRILKALALLLVLVVIAAAGWLFIRPPELLSVGDGYAAKIVCSNVFIAGRGAEDVLHDDVQAPGNPLLRLVRVSVDRDNDRVTARFMGLFAPSYALYRGAFGCTSVPDGNFEAAANAAPFDPPAKMQATHDALWPEGEGTGNSEDGKIAALLADAGVAGPAMRAIVVVRNGRIVAEAYGPGFSAKTPLIGWSMTKTVNAAVLGRLMLDGKISFDDENLLVQWKNDARARIKVSDLLGMESGLAFNEDYGDVADVTRMLYLDPDMVSLPANAPMEALPGQRFRYSSGTAVLLSRIWMDRVGNAQAAFTYPHDALFSPLGMTSAVFELDARGTFAGSSYLYATAHDWARFGQFLLQDGVWNGQRLLPEGFVGAMRTPTAASNGRYTQGQAWLAPGGPSAAFGLPEDTFWLTGHDGQSMAIVPSANLVVVRLGLTPGRLDYQPQTLLKKILAVVPQPGEPKQQAGSQQKAQPQP</sequence>
<dbReference type="EMBL" id="CP030760">
    <property type="protein sequence ID" value="AXA39082.1"/>
    <property type="molecule type" value="Genomic_DNA"/>
</dbReference>
<accession>A0A2Z4YF10</accession>
<evidence type="ECO:0000259" key="1">
    <source>
        <dbReference type="Pfam" id="PF00144"/>
    </source>
</evidence>
<dbReference type="AlphaFoldDB" id="A0A2Z4YF10"/>
<dbReference type="PANTHER" id="PTHR43283">
    <property type="entry name" value="BETA-LACTAMASE-RELATED"/>
    <property type="match status" value="1"/>
</dbReference>
<dbReference type="SUPFAM" id="SSF56601">
    <property type="entry name" value="beta-lactamase/transpeptidase-like"/>
    <property type="match status" value="1"/>
</dbReference>
<dbReference type="PANTHER" id="PTHR43283:SF7">
    <property type="entry name" value="BETA-LACTAMASE-RELATED DOMAIN-CONTAINING PROTEIN"/>
    <property type="match status" value="1"/>
</dbReference>
<dbReference type="Gene3D" id="3.40.710.10">
    <property type="entry name" value="DD-peptidase/beta-lactamase superfamily"/>
    <property type="match status" value="1"/>
</dbReference>
<protein>
    <submittedName>
        <fullName evidence="2">Beta-lactamase family protein</fullName>
    </submittedName>
</protein>
<name>A0A2Z4YF10_RHILE</name>
<dbReference type="InterPro" id="IPR050789">
    <property type="entry name" value="Diverse_Enzym_Activities"/>
</dbReference>
<gene>
    <name evidence="2" type="ORF">DLJ82_1478</name>
</gene>
<feature type="domain" description="Beta-lactamase-related" evidence="1">
    <location>
        <begin position="168"/>
        <end position="433"/>
    </location>
</feature>
<evidence type="ECO:0000313" key="3">
    <source>
        <dbReference type="Proteomes" id="UP000251166"/>
    </source>
</evidence>
<organism evidence="2 3">
    <name type="scientific">Rhizobium leguminosarum</name>
    <dbReference type="NCBI Taxonomy" id="384"/>
    <lineage>
        <taxon>Bacteria</taxon>
        <taxon>Pseudomonadati</taxon>
        <taxon>Pseudomonadota</taxon>
        <taxon>Alphaproteobacteria</taxon>
        <taxon>Hyphomicrobiales</taxon>
        <taxon>Rhizobiaceae</taxon>
        <taxon>Rhizobium/Agrobacterium group</taxon>
        <taxon>Rhizobium</taxon>
    </lineage>
</organism>
<dbReference type="RefSeq" id="WP_112904162.1">
    <property type="nucleotide sequence ID" value="NZ_CP030760.1"/>
</dbReference>
<dbReference type="Pfam" id="PF00144">
    <property type="entry name" value="Beta-lactamase"/>
    <property type="match status" value="1"/>
</dbReference>
<evidence type="ECO:0000313" key="2">
    <source>
        <dbReference type="EMBL" id="AXA39082.1"/>
    </source>
</evidence>
<dbReference type="InterPro" id="IPR001466">
    <property type="entry name" value="Beta-lactam-related"/>
</dbReference>
<reference evidence="2 3" key="1">
    <citation type="submission" date="2018-07" db="EMBL/GenBank/DDBJ databases">
        <title>Rhizobium leguminosarum strain:ATCC 14479 Genome sequencing and assembly.</title>
        <authorList>
            <person name="Chakraborty R."/>
        </authorList>
    </citation>
    <scope>NUCLEOTIDE SEQUENCE [LARGE SCALE GENOMIC DNA]</scope>
    <source>
        <strain evidence="2 3">ATCC 14479</strain>
    </source>
</reference>
<dbReference type="InterPro" id="IPR012338">
    <property type="entry name" value="Beta-lactam/transpept-like"/>
</dbReference>